<name>A0A5K7WY19_9BACL</name>
<reference evidence="1 2" key="1">
    <citation type="submission" date="2019-09" db="EMBL/GenBank/DDBJ databases">
        <title>Complete genome sequence of Sporolactobacillus terrae 70-3.</title>
        <authorList>
            <person name="Tanaka N."/>
            <person name="Shiwa Y."/>
            <person name="Fujita N."/>
            <person name="Tanasupawat S."/>
        </authorList>
    </citation>
    <scope>NUCLEOTIDE SEQUENCE [LARGE SCALE GENOMIC DNA]</scope>
    <source>
        <strain evidence="1 2">70-3</strain>
    </source>
</reference>
<dbReference type="EMBL" id="AP021853">
    <property type="protein sequence ID" value="BBN98594.1"/>
    <property type="molecule type" value="Genomic_DNA"/>
</dbReference>
<organism evidence="1 2">
    <name type="scientific">Sporolactobacillus terrae</name>
    <dbReference type="NCBI Taxonomy" id="269673"/>
    <lineage>
        <taxon>Bacteria</taxon>
        <taxon>Bacillati</taxon>
        <taxon>Bacillota</taxon>
        <taxon>Bacilli</taxon>
        <taxon>Bacillales</taxon>
        <taxon>Sporolactobacillaceae</taxon>
        <taxon>Sporolactobacillus</taxon>
    </lineage>
</organism>
<dbReference type="AlphaFoldDB" id="A0A5K7WY19"/>
<evidence type="ECO:0000313" key="1">
    <source>
        <dbReference type="EMBL" id="BBN98594.1"/>
    </source>
</evidence>
<accession>A0A5K7WY19</accession>
<dbReference type="Proteomes" id="UP000326951">
    <property type="component" value="Chromosome"/>
</dbReference>
<gene>
    <name evidence="1" type="ORF">St703_12990</name>
</gene>
<sequence length="56" mass="6723">MEAHRTPFKRQSRETDKEWLERTIRLICKTSLSKNDKEVFLYDKKGKGYGLQYKGN</sequence>
<proteinExistence type="predicted"/>
<evidence type="ECO:0000313" key="2">
    <source>
        <dbReference type="Proteomes" id="UP000326951"/>
    </source>
</evidence>
<protein>
    <submittedName>
        <fullName evidence="1">Uncharacterized protein</fullName>
    </submittedName>
</protein>